<protein>
    <recommendedName>
        <fullName evidence="4">DUF1349 domain-containing protein</fullName>
    </recommendedName>
</protein>
<gene>
    <name evidence="2" type="ORF">GCM10009727_01820</name>
</gene>
<evidence type="ECO:0008006" key="4">
    <source>
        <dbReference type="Google" id="ProtNLM"/>
    </source>
</evidence>
<keyword evidence="1" id="KW-0812">Transmembrane</keyword>
<comment type="caution">
    <text evidence="2">The sequence shown here is derived from an EMBL/GenBank/DDBJ whole genome shotgun (WGS) entry which is preliminary data.</text>
</comment>
<dbReference type="RefSeq" id="WP_344260235.1">
    <property type="nucleotide sequence ID" value="NZ_BAAAMR010000001.1"/>
</dbReference>
<feature type="transmembrane region" description="Helical" evidence="1">
    <location>
        <begin position="312"/>
        <end position="332"/>
    </location>
</feature>
<keyword evidence="1" id="KW-1133">Transmembrane helix</keyword>
<feature type="transmembrane region" description="Helical" evidence="1">
    <location>
        <begin position="495"/>
        <end position="516"/>
    </location>
</feature>
<dbReference type="Proteomes" id="UP001501020">
    <property type="component" value="Unassembled WGS sequence"/>
</dbReference>
<evidence type="ECO:0000256" key="1">
    <source>
        <dbReference type="SAM" id="Phobius"/>
    </source>
</evidence>
<dbReference type="EMBL" id="BAAAMR010000001">
    <property type="protein sequence ID" value="GAA2118602.1"/>
    <property type="molecule type" value="Genomic_DNA"/>
</dbReference>
<evidence type="ECO:0000313" key="2">
    <source>
        <dbReference type="EMBL" id="GAA2118602.1"/>
    </source>
</evidence>
<organism evidence="2 3">
    <name type="scientific">Actinomadura napierensis</name>
    <dbReference type="NCBI Taxonomy" id="267854"/>
    <lineage>
        <taxon>Bacteria</taxon>
        <taxon>Bacillati</taxon>
        <taxon>Actinomycetota</taxon>
        <taxon>Actinomycetes</taxon>
        <taxon>Streptosporangiales</taxon>
        <taxon>Thermomonosporaceae</taxon>
        <taxon>Actinomadura</taxon>
    </lineage>
</organism>
<accession>A0ABN2XW21</accession>
<reference evidence="2 3" key="1">
    <citation type="journal article" date="2019" name="Int. J. Syst. Evol. Microbiol.">
        <title>The Global Catalogue of Microorganisms (GCM) 10K type strain sequencing project: providing services to taxonomists for standard genome sequencing and annotation.</title>
        <authorList>
            <consortium name="The Broad Institute Genomics Platform"/>
            <consortium name="The Broad Institute Genome Sequencing Center for Infectious Disease"/>
            <person name="Wu L."/>
            <person name="Ma J."/>
        </authorList>
    </citation>
    <scope>NUCLEOTIDE SEQUENCE [LARGE SCALE GENOMIC DNA]</scope>
    <source>
        <strain evidence="2 3">JCM 13850</strain>
    </source>
</reference>
<feature type="transmembrane region" description="Helical" evidence="1">
    <location>
        <begin position="426"/>
        <end position="444"/>
    </location>
</feature>
<keyword evidence="3" id="KW-1185">Reference proteome</keyword>
<sequence length="521" mass="52214">MTTPTMTPDKPRARTGRAGFGALLRAEWTKFRTVRGWTIGMVIAVLATAGIALLDHSSCGGVTAPGDAAAPGAGCSAPVGPDGEAVTDAFSFVHRPLDGDGGITVRMASLTAGRGPAGLQPWSKAGLIVKAGTRPGSAYAALIVTPGHGVRMQYDFTGDIEASPGTGSAASPRWLRLSRSGDALTGYQSADGTHWSAAGTVHLHGLPATVQAGMFAASPASAQSGSAQSLGGSGGGGARTLATARFDHIDLRGSWRGGAWAGANVGGGSGDGPSPDVGFHQAAGTVTVTGSGDVAPYVPAVDGGGVAVERTLLGAFGGLIAVIVVATLFMTAEYRRGLIGVTFTAVPGRGRVLAAKAVVIGSVTFAAGLAGSIAAVALGERLLRSNGDFVLPVGTLTEIRVVAGTAALLAVAAVLALAVGTIVRHGAAAVTAVVTAIVLPYFFASPLSVLPAGVSDWLLRVTPAAAFAVQQTTPHYRQVDAPYTPGNGYFPLPPWAGFAVLCGYTVLALVLAAVLLRRRDA</sequence>
<feature type="transmembrane region" description="Helical" evidence="1">
    <location>
        <begin position="399"/>
        <end position="419"/>
    </location>
</feature>
<keyword evidence="1" id="KW-0472">Membrane</keyword>
<feature type="transmembrane region" description="Helical" evidence="1">
    <location>
        <begin position="353"/>
        <end position="379"/>
    </location>
</feature>
<dbReference type="Gene3D" id="2.60.120.200">
    <property type="match status" value="1"/>
</dbReference>
<name>A0ABN2XW21_9ACTN</name>
<feature type="transmembrane region" description="Helical" evidence="1">
    <location>
        <begin position="34"/>
        <end position="54"/>
    </location>
</feature>
<evidence type="ECO:0000313" key="3">
    <source>
        <dbReference type="Proteomes" id="UP001501020"/>
    </source>
</evidence>
<proteinExistence type="predicted"/>